<dbReference type="PRINTS" id="PR00727">
    <property type="entry name" value="LEADERPTASE"/>
</dbReference>
<dbReference type="GO" id="GO:0006627">
    <property type="term" value="P:protein processing involved in protein targeting to mitochondrion"/>
    <property type="evidence" value="ECO:0007669"/>
    <property type="project" value="InterPro"/>
</dbReference>
<evidence type="ECO:0000256" key="2">
    <source>
        <dbReference type="ARBA" id="ARBA00007066"/>
    </source>
</evidence>
<dbReference type="EMBL" id="OX465081">
    <property type="protein sequence ID" value="CAI9287495.1"/>
    <property type="molecule type" value="Genomic_DNA"/>
</dbReference>
<dbReference type="Pfam" id="PF10502">
    <property type="entry name" value="Peptidase_S26"/>
    <property type="match status" value="1"/>
</dbReference>
<dbReference type="PANTHER" id="PTHR46041">
    <property type="entry name" value="MITOCHONDRIAL INNER MEMBRANE PROTEASE SUBUNIT 2"/>
    <property type="match status" value="1"/>
</dbReference>
<keyword evidence="7" id="KW-0378">Hydrolase</keyword>
<feature type="domain" description="Peptidase S26" evidence="13">
    <location>
        <begin position="183"/>
        <end position="223"/>
    </location>
</feature>
<accession>A0AA35Z7R5</accession>
<evidence type="ECO:0000256" key="9">
    <source>
        <dbReference type="ARBA" id="ARBA00023128"/>
    </source>
</evidence>
<evidence type="ECO:0000256" key="11">
    <source>
        <dbReference type="PIRSR" id="PIRSR600223-1"/>
    </source>
</evidence>
<feature type="active site" evidence="11">
    <location>
        <position position="166"/>
    </location>
</feature>
<proteinExistence type="inferred from homology"/>
<dbReference type="PANTHER" id="PTHR46041:SF4">
    <property type="entry name" value="MITOCHONDRIAL INNER MEMBRANE PROTEASE SUBUNIT 2"/>
    <property type="match status" value="1"/>
</dbReference>
<protein>
    <recommendedName>
        <fullName evidence="3">Mitochondrial inner membrane protease subunit 2</fullName>
    </recommendedName>
</protein>
<keyword evidence="10" id="KW-0472">Membrane</keyword>
<dbReference type="Proteomes" id="UP001177003">
    <property type="component" value="Chromosome 5"/>
</dbReference>
<evidence type="ECO:0000256" key="10">
    <source>
        <dbReference type="ARBA" id="ARBA00023136"/>
    </source>
</evidence>
<sequence length="241" mass="27700">MQRRREIKSQQLIPQRRLYLRSEIRSRLKRNQKKTEEEDIAKGPKKLEEQRKKFLDRSEAMTFLRPAAVPSVRLNKLSSQPKPVNKISFKVSEILNGNSEYDFEHRYGGVCPIRGSSMSPTFNPSVGSFTDDYVFLEKFCLDKYKFSHGDVVIFSDPTNYKERCVKRIVAMEGDYISNVGGVVKVPEGHCWVEGDNSASSFDSRSFGPIPLGLIHGRVTHIVWPPQRIRKIDRRIPQEGLA</sequence>
<evidence type="ECO:0000256" key="5">
    <source>
        <dbReference type="ARBA" id="ARBA00022692"/>
    </source>
</evidence>
<gene>
    <name evidence="14" type="ORF">LSALG_LOCUS26854</name>
</gene>
<keyword evidence="15" id="KW-1185">Reference proteome</keyword>
<comment type="subcellular location">
    <subcellularLocation>
        <location evidence="1">Mitochondrion inner membrane</location>
        <topology evidence="1">Single-pass membrane protein</topology>
    </subcellularLocation>
</comment>
<name>A0AA35Z7R5_LACSI</name>
<evidence type="ECO:0000256" key="12">
    <source>
        <dbReference type="SAM" id="MobiDB-lite"/>
    </source>
</evidence>
<dbReference type="GO" id="GO:0004252">
    <property type="term" value="F:serine-type endopeptidase activity"/>
    <property type="evidence" value="ECO:0007669"/>
    <property type="project" value="InterPro"/>
</dbReference>
<keyword evidence="8" id="KW-1133">Transmembrane helix</keyword>
<keyword evidence="9" id="KW-0496">Mitochondrion</keyword>
<evidence type="ECO:0000256" key="4">
    <source>
        <dbReference type="ARBA" id="ARBA00022670"/>
    </source>
</evidence>
<evidence type="ECO:0000256" key="8">
    <source>
        <dbReference type="ARBA" id="ARBA00022989"/>
    </source>
</evidence>
<organism evidence="14 15">
    <name type="scientific">Lactuca saligna</name>
    <name type="common">Willowleaf lettuce</name>
    <dbReference type="NCBI Taxonomy" id="75948"/>
    <lineage>
        <taxon>Eukaryota</taxon>
        <taxon>Viridiplantae</taxon>
        <taxon>Streptophyta</taxon>
        <taxon>Embryophyta</taxon>
        <taxon>Tracheophyta</taxon>
        <taxon>Spermatophyta</taxon>
        <taxon>Magnoliopsida</taxon>
        <taxon>eudicotyledons</taxon>
        <taxon>Gunneridae</taxon>
        <taxon>Pentapetalae</taxon>
        <taxon>asterids</taxon>
        <taxon>campanulids</taxon>
        <taxon>Asterales</taxon>
        <taxon>Asteraceae</taxon>
        <taxon>Cichorioideae</taxon>
        <taxon>Cichorieae</taxon>
        <taxon>Lactucinae</taxon>
        <taxon>Lactuca</taxon>
    </lineage>
</organism>
<reference evidence="14" key="1">
    <citation type="submission" date="2023-04" db="EMBL/GenBank/DDBJ databases">
        <authorList>
            <person name="Vijverberg K."/>
            <person name="Xiong W."/>
            <person name="Schranz E."/>
        </authorList>
    </citation>
    <scope>NUCLEOTIDE SEQUENCE</scope>
</reference>
<dbReference type="GO" id="GO:0042720">
    <property type="term" value="C:mitochondrial inner membrane peptidase complex"/>
    <property type="evidence" value="ECO:0007669"/>
    <property type="project" value="InterPro"/>
</dbReference>
<feature type="active site" evidence="11">
    <location>
        <position position="117"/>
    </location>
</feature>
<dbReference type="CDD" id="cd06530">
    <property type="entry name" value="S26_SPase_I"/>
    <property type="match status" value="1"/>
</dbReference>
<dbReference type="InterPro" id="IPR000223">
    <property type="entry name" value="Pept_S26A_signal_pept_1"/>
</dbReference>
<evidence type="ECO:0000259" key="13">
    <source>
        <dbReference type="Pfam" id="PF10502"/>
    </source>
</evidence>
<comment type="similarity">
    <text evidence="2">Belongs to the peptidase S26 family. IMP2 subfamily.</text>
</comment>
<evidence type="ECO:0000256" key="1">
    <source>
        <dbReference type="ARBA" id="ARBA00004434"/>
    </source>
</evidence>
<keyword evidence="6" id="KW-0999">Mitochondrion inner membrane</keyword>
<dbReference type="InterPro" id="IPR036286">
    <property type="entry name" value="LexA/Signal_pep-like_sf"/>
</dbReference>
<evidence type="ECO:0000313" key="14">
    <source>
        <dbReference type="EMBL" id="CAI9287495.1"/>
    </source>
</evidence>
<evidence type="ECO:0000256" key="6">
    <source>
        <dbReference type="ARBA" id="ARBA00022792"/>
    </source>
</evidence>
<evidence type="ECO:0000256" key="7">
    <source>
        <dbReference type="ARBA" id="ARBA00022801"/>
    </source>
</evidence>
<feature type="compositionally biased region" description="Basic and acidic residues" evidence="12">
    <location>
        <begin position="33"/>
        <end position="46"/>
    </location>
</feature>
<evidence type="ECO:0000256" key="3">
    <source>
        <dbReference type="ARBA" id="ARBA00013650"/>
    </source>
</evidence>
<evidence type="ECO:0000313" key="15">
    <source>
        <dbReference type="Proteomes" id="UP001177003"/>
    </source>
</evidence>
<dbReference type="InterPro" id="IPR019533">
    <property type="entry name" value="Peptidase_S26"/>
</dbReference>
<dbReference type="FunFam" id="2.10.109.10:FF:000005">
    <property type="entry name" value="Mitochondrial inner membrane protease subunit"/>
    <property type="match status" value="1"/>
</dbReference>
<keyword evidence="5" id="KW-0812">Transmembrane</keyword>
<feature type="region of interest" description="Disordered" evidence="12">
    <location>
        <begin position="27"/>
        <end position="46"/>
    </location>
</feature>
<dbReference type="Gene3D" id="2.10.109.10">
    <property type="entry name" value="Umud Fragment, subunit A"/>
    <property type="match status" value="1"/>
</dbReference>
<keyword evidence="4" id="KW-0645">Protease</keyword>
<dbReference type="SUPFAM" id="SSF51306">
    <property type="entry name" value="LexA/Signal peptidase"/>
    <property type="match status" value="1"/>
</dbReference>
<dbReference type="InterPro" id="IPR037730">
    <property type="entry name" value="IMP2"/>
</dbReference>
<dbReference type="AlphaFoldDB" id="A0AA35Z7R5"/>
<dbReference type="GO" id="GO:0006465">
    <property type="term" value="P:signal peptide processing"/>
    <property type="evidence" value="ECO:0007669"/>
    <property type="project" value="InterPro"/>
</dbReference>